<organism evidence="6 7">
    <name type="scientific">Rubricella aquisinus</name>
    <dbReference type="NCBI Taxonomy" id="2028108"/>
    <lineage>
        <taxon>Bacteria</taxon>
        <taxon>Pseudomonadati</taxon>
        <taxon>Pseudomonadota</taxon>
        <taxon>Alphaproteobacteria</taxon>
        <taxon>Rhodobacterales</taxon>
        <taxon>Paracoccaceae</taxon>
        <taxon>Rubricella</taxon>
    </lineage>
</organism>
<dbReference type="InterPro" id="IPR023380">
    <property type="entry name" value="DsbB-like_sf"/>
</dbReference>
<accession>A0A840WNH5</accession>
<evidence type="ECO:0000313" key="6">
    <source>
        <dbReference type="EMBL" id="MBB5515643.1"/>
    </source>
</evidence>
<dbReference type="GO" id="GO:0006457">
    <property type="term" value="P:protein folding"/>
    <property type="evidence" value="ECO:0007669"/>
    <property type="project" value="InterPro"/>
</dbReference>
<evidence type="ECO:0000256" key="3">
    <source>
        <dbReference type="ARBA" id="ARBA00022989"/>
    </source>
</evidence>
<comment type="subcellular location">
    <subcellularLocation>
        <location evidence="1">Membrane</location>
        <topology evidence="1">Multi-pass membrane protein</topology>
    </subcellularLocation>
</comment>
<evidence type="ECO:0000256" key="2">
    <source>
        <dbReference type="ARBA" id="ARBA00022692"/>
    </source>
</evidence>
<dbReference type="GO" id="GO:0015035">
    <property type="term" value="F:protein-disulfide reductase activity"/>
    <property type="evidence" value="ECO:0007669"/>
    <property type="project" value="InterPro"/>
</dbReference>
<dbReference type="PIRSF" id="PIRSF033913">
    <property type="entry name" value="S-S_format_DsbB"/>
    <property type="match status" value="1"/>
</dbReference>
<protein>
    <submittedName>
        <fullName evidence="6">Disulfide bond formation protein DsbB</fullName>
    </submittedName>
</protein>
<feature type="transmembrane region" description="Helical" evidence="5">
    <location>
        <begin position="68"/>
        <end position="89"/>
    </location>
</feature>
<dbReference type="InterPro" id="IPR003752">
    <property type="entry name" value="DiS_bond_form_DsbB/BdbC"/>
</dbReference>
<dbReference type="Gene3D" id="1.20.1550.10">
    <property type="entry name" value="DsbB-like"/>
    <property type="match status" value="1"/>
</dbReference>
<dbReference type="EMBL" id="JACIJS010000004">
    <property type="protein sequence ID" value="MBB5515643.1"/>
    <property type="molecule type" value="Genomic_DNA"/>
</dbReference>
<dbReference type="RefSeq" id="WP_184010501.1">
    <property type="nucleotide sequence ID" value="NZ_JACIJS010000004.1"/>
</dbReference>
<dbReference type="AlphaFoldDB" id="A0A840WNH5"/>
<evidence type="ECO:0000256" key="1">
    <source>
        <dbReference type="ARBA" id="ARBA00004141"/>
    </source>
</evidence>
<gene>
    <name evidence="6" type="ORF">FHS89_001655</name>
</gene>
<dbReference type="Pfam" id="PF02600">
    <property type="entry name" value="DsbB"/>
    <property type="match status" value="1"/>
</dbReference>
<dbReference type="SUPFAM" id="SSF158442">
    <property type="entry name" value="DsbB-like"/>
    <property type="match status" value="1"/>
</dbReference>
<dbReference type="GO" id="GO:0016020">
    <property type="term" value="C:membrane"/>
    <property type="evidence" value="ECO:0007669"/>
    <property type="project" value="UniProtKB-SubCell"/>
</dbReference>
<keyword evidence="4 5" id="KW-0472">Membrane</keyword>
<feature type="transmembrane region" description="Helical" evidence="5">
    <location>
        <begin position="44"/>
        <end position="61"/>
    </location>
</feature>
<proteinExistence type="predicted"/>
<evidence type="ECO:0000256" key="5">
    <source>
        <dbReference type="SAM" id="Phobius"/>
    </source>
</evidence>
<keyword evidence="2 5" id="KW-0812">Transmembrane</keyword>
<comment type="caution">
    <text evidence="6">The sequence shown here is derived from an EMBL/GenBank/DDBJ whole genome shotgun (WGS) entry which is preliminary data.</text>
</comment>
<reference evidence="6 7" key="1">
    <citation type="submission" date="2020-08" db="EMBL/GenBank/DDBJ databases">
        <title>Genomic Encyclopedia of Type Strains, Phase IV (KMG-IV): sequencing the most valuable type-strain genomes for metagenomic binning, comparative biology and taxonomic classification.</title>
        <authorList>
            <person name="Goeker M."/>
        </authorList>
    </citation>
    <scope>NUCLEOTIDE SEQUENCE [LARGE SCALE GENOMIC DNA]</scope>
    <source>
        <strain evidence="6 7">DSM 103377</strain>
    </source>
</reference>
<dbReference type="Proteomes" id="UP000553766">
    <property type="component" value="Unassembled WGS sequence"/>
</dbReference>
<sequence length="159" mass="16355">MSSTVGARLGLIGVAAGGSAALLLAAFGFEYIGGLAPCQMCIWQRWPHAAAIAFGVLAFLLPGAARWIAVLGLLAALTTAGIGVFHAGVEWGFWEGITACAGGGDVGSLSSTDLMAQIMDAPLVRCDQVPWSLFGISMAGWNALVSFFLAGLWLQAVRA</sequence>
<feature type="transmembrane region" description="Helical" evidence="5">
    <location>
        <begin position="131"/>
        <end position="154"/>
    </location>
</feature>
<keyword evidence="7" id="KW-1185">Reference proteome</keyword>
<evidence type="ECO:0000256" key="4">
    <source>
        <dbReference type="ARBA" id="ARBA00023136"/>
    </source>
</evidence>
<keyword evidence="3 5" id="KW-1133">Transmembrane helix</keyword>
<name>A0A840WNH5_9RHOB</name>
<evidence type="ECO:0000313" key="7">
    <source>
        <dbReference type="Proteomes" id="UP000553766"/>
    </source>
</evidence>
<dbReference type="InterPro" id="IPR024199">
    <property type="entry name" value="Uncharacterised_DsbB"/>
</dbReference>